<organism evidence="3 4">
    <name type="scientific">Galdieria partita</name>
    <dbReference type="NCBI Taxonomy" id="83374"/>
    <lineage>
        <taxon>Eukaryota</taxon>
        <taxon>Rhodophyta</taxon>
        <taxon>Bangiophyceae</taxon>
        <taxon>Galdieriales</taxon>
        <taxon>Galdieriaceae</taxon>
        <taxon>Galdieria</taxon>
    </lineage>
</organism>
<gene>
    <name evidence="3" type="ORF">GpartN1_g536.t1</name>
</gene>
<dbReference type="InterPro" id="IPR024986">
    <property type="entry name" value="Nipped-B_C"/>
</dbReference>
<keyword evidence="4" id="KW-1185">Reference proteome</keyword>
<dbReference type="EMBL" id="BQMJ01000004">
    <property type="protein sequence ID" value="GJQ08745.1"/>
    <property type="molecule type" value="Genomic_DNA"/>
</dbReference>
<comment type="caution">
    <text evidence="3">The sequence shown here is derived from an EMBL/GenBank/DDBJ whole genome shotgun (WGS) entry which is preliminary data.</text>
</comment>
<dbReference type="InterPro" id="IPR026003">
    <property type="entry name" value="Cohesin_HEAT"/>
</dbReference>
<dbReference type="Proteomes" id="UP001061958">
    <property type="component" value="Unassembled WGS sequence"/>
</dbReference>
<dbReference type="Pfam" id="PF12830">
    <property type="entry name" value="Nipped-B_C"/>
    <property type="match status" value="1"/>
</dbReference>
<dbReference type="InterPro" id="IPR016024">
    <property type="entry name" value="ARM-type_fold"/>
</dbReference>
<dbReference type="Gene3D" id="1.25.10.10">
    <property type="entry name" value="Leucine-rich Repeat Variant"/>
    <property type="match status" value="1"/>
</dbReference>
<dbReference type="SUPFAM" id="SSF48371">
    <property type="entry name" value="ARM repeat"/>
    <property type="match status" value="1"/>
</dbReference>
<evidence type="ECO:0000313" key="3">
    <source>
        <dbReference type="EMBL" id="GJQ08745.1"/>
    </source>
</evidence>
<evidence type="ECO:0000256" key="1">
    <source>
        <dbReference type="ARBA" id="ARBA00009252"/>
    </source>
</evidence>
<evidence type="ECO:0000259" key="2">
    <source>
        <dbReference type="Pfam" id="PF12830"/>
    </source>
</evidence>
<reference evidence="3" key="2">
    <citation type="submission" date="2022-01" db="EMBL/GenBank/DDBJ databases">
        <authorList>
            <person name="Hirooka S."/>
            <person name="Miyagishima S.Y."/>
        </authorList>
    </citation>
    <scope>NUCLEOTIDE SEQUENCE</scope>
    <source>
        <strain evidence="3">NBRC 102759</strain>
    </source>
</reference>
<reference evidence="3" key="1">
    <citation type="journal article" date="2022" name="Proc. Natl. Acad. Sci. U.S.A.">
        <title>Life cycle and functional genomics of the unicellular red alga Galdieria for elucidating algal and plant evolution and industrial use.</title>
        <authorList>
            <person name="Hirooka S."/>
            <person name="Itabashi T."/>
            <person name="Ichinose T.M."/>
            <person name="Onuma R."/>
            <person name="Fujiwara T."/>
            <person name="Yamashita S."/>
            <person name="Jong L.W."/>
            <person name="Tomita R."/>
            <person name="Iwane A.H."/>
            <person name="Miyagishima S.Y."/>
        </authorList>
    </citation>
    <scope>NUCLEOTIDE SEQUENCE</scope>
    <source>
        <strain evidence="3">NBRC 102759</strain>
    </source>
</reference>
<accession>A0A9C7PQP9</accession>
<name>A0A9C7PQP9_9RHOD</name>
<evidence type="ECO:0000313" key="4">
    <source>
        <dbReference type="Proteomes" id="UP001061958"/>
    </source>
</evidence>
<protein>
    <recommendedName>
        <fullName evidence="2">Sister chromatid cohesion C-terminal domain-containing protein</fullName>
    </recommendedName>
</protein>
<dbReference type="OrthoDB" id="10336520at2759"/>
<sequence length="1351" mass="154875">MEVAKYEQDTDKSSEKGINKKLAILETALSMEDYELLHQLFLESPTFLATLKEYMLSQEFPDEYFGRTKKLFHSLSKSLTSNSRYGELTVFQLHLALIFLELELNQPKWYSKRRNLEFTFSTVVDALLDNSATLNRILVLGDILQDQRICEFCESSACISQINHLVHFLLVQLFDLLSEIVSSEFEQHSQMNQKLLTFAYFGLDTKMQSLASSARTLITVLFEVLPASQSEIMWRAIYSIFEAARTLQFGQCYKPQSAPGHVREEISNVLRLLNICGCYACNFRRRNQNDEGRRGCCLQDLKMGFFKETAEDLFCTEMASKCDILVAYLQELLKNGLSSWKKRAILSFVESILALFPDLLFPSAFFVVASLFQWCLEVLKTSNDNSQMRIVAVEILTKISVRLLEIQMEHRECKICSVITEHDRVFVLFDTATFHLEKLAQHSLGCWVTVLSRVSKKMNIIFEETAKHEELNPSKAPQLTLNEIVPCSAASCSLTKTGPLQTVEALFSVLAVAGQQERQKLIRSLKYILKADPKFFVELSWVENALLLLSRNPVASVRAVSMELGLEFINVHLLSHKKSETSLISWKDIVVERLLDSSSSVRKVALCFAKVLLVFYTTTNVSPDSLLLRKKILRSVVSRLEDEEEIVRESCMDSLEEYFQYAQRKLSVRCGSSYEIVQFYHEIYESLRALKYKSSRKLLFLIVAKVNVAGVDLLENLIKCAMSIVAKTFQNVYSNVERSDPHTDEHYQLATLFLETACEWDPEYTAPYERYLLSCLELSLNSRDTGVHILSNIIYLLSSLYEAAPAGLEGVRKFFCYVERILASNLCPVLGSAVMKSLHKLCTIPTFRMEVEELLHELLTVAKRQTCDWQATPPMNNAQEGNWKVISTIFARIAGLSAYTTSKSMRESIRMAMFWFFEKIFDFLKFRLQSTISFDETWFSTAMEAALIYLKFDCSYVSSLMESITLLLESSVVVESQKLSMLFNLQSILSEGMKDLQSNVSERSIHNSGANIEFLRHVEHSFVDSVTALFQHLHRVFLDLTFSENGTLRKYVCSIICQSVWSGIVVPVEVLPSLFCFIFENDVQSDVRERAIATLKFIAQSQQEVISFRLVEGLHDAWKFWKITMKSDWDCLIEKGSDICLRSRFAGVFSLLSSSQLFAFVRTLLDELISSDENWLFCVFCTVPILLLEPSCILSFKSQRRRSLNVLEEMKLTTDKCMQLVSAMGFDWFRDFDATRSCTKDCIVAIRLYLVILVHEKFQLLIQTWNRADEKDDDALLIKSHEYWNELKTLGSHESHHRICARIFALTGDCEGVTIDVAAKNCDKENIPVLFQEREENCLEFKAISRSEEQS</sequence>
<comment type="similarity">
    <text evidence="1">Belongs to the SCC2/Nipped-B family.</text>
</comment>
<feature type="domain" description="Sister chromatid cohesion C-terminal" evidence="2">
    <location>
        <begin position="1027"/>
        <end position="1168"/>
    </location>
</feature>
<dbReference type="Pfam" id="PF12765">
    <property type="entry name" value="Cohesin_HEAT"/>
    <property type="match status" value="2"/>
</dbReference>
<proteinExistence type="inferred from homology"/>
<dbReference type="InterPro" id="IPR011989">
    <property type="entry name" value="ARM-like"/>
</dbReference>